<evidence type="ECO:0000313" key="4">
    <source>
        <dbReference type="Proteomes" id="UP000039046"/>
    </source>
</evidence>
<dbReference type="HOGENOM" id="CLU_019703_0_0_1"/>
<proteinExistence type="predicted"/>
<name>A0A0A1T9M2_9HYPO</name>
<protein>
    <recommendedName>
        <fullName evidence="5">Adhesin domain-containing protein</fullName>
    </recommendedName>
</protein>
<sequence>MSESDIYDHDGDLGSDEIDDDALIPADGYFGAADGSATEPSQEVLESSPVENSHRNLDDMPRVPNVMVEDPTPSAGNSKREEAQLEAAAANSSEERPDEQQASLSGQANWSPEEINEPPLESPSAPATRGDTYQHHPAGQHRRPQVSPLSTNNLQHNYEAPPAYYPSESPILTRMESADALSPSPTSHSYGTMDRRISVEASTLASGGHTRVSLEEQRPLLAHDEEAVRPESSTGVGSINEDQRGLANKSRFSRRWIQIAISMLFIIFMIILVVLFAIISIPTVREPSDTDVTPIRPPDTTLPPLKWENMPGCSNKRLNTQDSSHFVQMDPEKSLKVLQTLSLNDDLGSGRKLENKISGEIIIQSAPNIAKGLVSVRIETIVNDDRLLIETATHLVGSKRTVRVTSPGIIANWKDQEGDPCTLLRLVINVPPNSAFYNLEIGASSLNLIVRNGVSFSAQLVKLATVADSIITPTLSDHEKTGKVEPYRIHAKHIDLNLMNGSRIQGWYPLYNGLEVRTGLGDIDLQVTPKQTAKGSIDTASLLAAAVAGNVRVTEFSHSGNTTEVDKEALPVRNYESQLQSFLGSVAAKIMMATSVIASAQLGIDLDIIPVLTRESGTTSHVASITTDNRVGVTKVHIREPVFAKDSFTLQNTEQAHDSDEGEIERVGASNLERLTLQTSHNSYKGALDLLYPRAWAGEIKWHGLKGGVWLGYGSQVTRQGGDDLKYLDAVRGDGSSQMVVENEWGDSHIDWRR</sequence>
<feature type="compositionally biased region" description="Polar residues" evidence="1">
    <location>
        <begin position="100"/>
        <end position="110"/>
    </location>
</feature>
<dbReference type="OrthoDB" id="3539644at2759"/>
<dbReference type="AlphaFoldDB" id="A0A0A1T9M2"/>
<feature type="compositionally biased region" description="Basic and acidic residues" evidence="1">
    <location>
        <begin position="52"/>
        <end position="61"/>
    </location>
</feature>
<feature type="compositionally biased region" description="Polar residues" evidence="1">
    <location>
        <begin position="147"/>
        <end position="156"/>
    </location>
</feature>
<feature type="compositionally biased region" description="Polar residues" evidence="1">
    <location>
        <begin position="38"/>
        <end position="51"/>
    </location>
</feature>
<feature type="compositionally biased region" description="Acidic residues" evidence="1">
    <location>
        <begin position="13"/>
        <end position="22"/>
    </location>
</feature>
<feature type="transmembrane region" description="Helical" evidence="2">
    <location>
        <begin position="256"/>
        <end position="279"/>
    </location>
</feature>
<keyword evidence="2" id="KW-0472">Membrane</keyword>
<feature type="region of interest" description="Disordered" evidence="1">
    <location>
        <begin position="1"/>
        <end position="162"/>
    </location>
</feature>
<reference evidence="3 4" key="1">
    <citation type="journal article" date="2015" name="Genome Announc.">
        <title>Draft Genome Sequence and Gene Annotation of the Entomopathogenic Fungus Verticillium hemipterigenum.</title>
        <authorList>
            <person name="Horn F."/>
            <person name="Habel A."/>
            <person name="Scharf D.H."/>
            <person name="Dworschak J."/>
            <person name="Brakhage A.A."/>
            <person name="Guthke R."/>
            <person name="Hertweck C."/>
            <person name="Linde J."/>
        </authorList>
    </citation>
    <scope>NUCLEOTIDE SEQUENCE [LARGE SCALE GENOMIC DNA]</scope>
</reference>
<accession>A0A0A1T9M2</accession>
<evidence type="ECO:0000313" key="3">
    <source>
        <dbReference type="EMBL" id="CEJ91494.1"/>
    </source>
</evidence>
<gene>
    <name evidence="3" type="ORF">VHEMI07201</name>
</gene>
<dbReference type="STRING" id="1531966.A0A0A1T9M2"/>
<dbReference type="EMBL" id="CDHN01000003">
    <property type="protein sequence ID" value="CEJ91494.1"/>
    <property type="molecule type" value="Genomic_DNA"/>
</dbReference>
<feature type="compositionally biased region" description="Basic and acidic residues" evidence="1">
    <location>
        <begin position="1"/>
        <end position="12"/>
    </location>
</feature>
<dbReference type="Proteomes" id="UP000039046">
    <property type="component" value="Unassembled WGS sequence"/>
</dbReference>
<organism evidence="3 4">
    <name type="scientific">[Torrubiella] hemipterigena</name>
    <dbReference type="NCBI Taxonomy" id="1531966"/>
    <lineage>
        <taxon>Eukaryota</taxon>
        <taxon>Fungi</taxon>
        <taxon>Dikarya</taxon>
        <taxon>Ascomycota</taxon>
        <taxon>Pezizomycotina</taxon>
        <taxon>Sordariomycetes</taxon>
        <taxon>Hypocreomycetidae</taxon>
        <taxon>Hypocreales</taxon>
        <taxon>Clavicipitaceae</taxon>
        <taxon>Clavicipitaceae incertae sedis</taxon>
        <taxon>'Torrubiella' clade</taxon>
    </lineage>
</organism>
<evidence type="ECO:0000256" key="2">
    <source>
        <dbReference type="SAM" id="Phobius"/>
    </source>
</evidence>
<keyword evidence="4" id="KW-1185">Reference proteome</keyword>
<keyword evidence="2" id="KW-1133">Transmembrane helix</keyword>
<evidence type="ECO:0008006" key="5">
    <source>
        <dbReference type="Google" id="ProtNLM"/>
    </source>
</evidence>
<evidence type="ECO:0000256" key="1">
    <source>
        <dbReference type="SAM" id="MobiDB-lite"/>
    </source>
</evidence>
<keyword evidence="2" id="KW-0812">Transmembrane</keyword>